<dbReference type="GO" id="GO:0008324">
    <property type="term" value="F:monoatomic cation transmembrane transporter activity"/>
    <property type="evidence" value="ECO:0007669"/>
    <property type="project" value="InterPro"/>
</dbReference>
<evidence type="ECO:0000256" key="3">
    <source>
        <dbReference type="ARBA" id="ARBA00022475"/>
    </source>
</evidence>
<dbReference type="PANTHER" id="PTHR34584:SF1">
    <property type="entry name" value="NA(+)_H(+) ANTIPORTER SUBUNIT E1"/>
    <property type="match status" value="1"/>
</dbReference>
<comment type="subcellular location">
    <subcellularLocation>
        <location evidence="1">Cell membrane</location>
        <topology evidence="1">Multi-pass membrane protein</topology>
    </subcellularLocation>
</comment>
<evidence type="ECO:0000256" key="2">
    <source>
        <dbReference type="ARBA" id="ARBA00006228"/>
    </source>
</evidence>
<dbReference type="Pfam" id="PF01899">
    <property type="entry name" value="MNHE"/>
    <property type="match status" value="1"/>
</dbReference>
<comment type="caution">
    <text evidence="8">The sequence shown here is derived from an EMBL/GenBank/DDBJ whole genome shotgun (WGS) entry which is preliminary data.</text>
</comment>
<keyword evidence="3" id="KW-1003">Cell membrane</keyword>
<keyword evidence="9" id="KW-1185">Reference proteome</keyword>
<evidence type="ECO:0000256" key="6">
    <source>
        <dbReference type="ARBA" id="ARBA00023136"/>
    </source>
</evidence>
<accession>A0A4R7JZ27</accession>
<feature type="transmembrane region" description="Helical" evidence="7">
    <location>
        <begin position="28"/>
        <end position="47"/>
    </location>
</feature>
<dbReference type="EMBL" id="SOAX01000002">
    <property type="protein sequence ID" value="TDT43356.1"/>
    <property type="molecule type" value="Genomic_DNA"/>
</dbReference>
<dbReference type="InterPro" id="IPR002758">
    <property type="entry name" value="Cation_antiport_E"/>
</dbReference>
<evidence type="ECO:0000256" key="7">
    <source>
        <dbReference type="SAM" id="Phobius"/>
    </source>
</evidence>
<reference evidence="8 9" key="1">
    <citation type="submission" date="2019-03" db="EMBL/GenBank/DDBJ databases">
        <title>Genomic Encyclopedia of Type Strains, Phase IV (KMG-IV): sequencing the most valuable type-strain genomes for metagenomic binning, comparative biology and taxonomic classification.</title>
        <authorList>
            <person name="Goeker M."/>
        </authorList>
    </citation>
    <scope>NUCLEOTIDE SEQUENCE [LARGE SCALE GENOMIC DNA]</scope>
    <source>
        <strain evidence="8 9">DSM 15505</strain>
    </source>
</reference>
<feature type="transmembrane region" description="Helical" evidence="7">
    <location>
        <begin position="7"/>
        <end position="22"/>
    </location>
</feature>
<gene>
    <name evidence="8" type="ORF">DES49_1170</name>
</gene>
<evidence type="ECO:0000256" key="4">
    <source>
        <dbReference type="ARBA" id="ARBA00022692"/>
    </source>
</evidence>
<keyword evidence="5 7" id="KW-1133">Transmembrane helix</keyword>
<keyword evidence="6 7" id="KW-0472">Membrane</keyword>
<evidence type="ECO:0000256" key="5">
    <source>
        <dbReference type="ARBA" id="ARBA00022989"/>
    </source>
</evidence>
<name>A0A4R7JZ27_9GAMM</name>
<keyword evidence="4 7" id="KW-0812">Transmembrane</keyword>
<feature type="transmembrane region" description="Helical" evidence="7">
    <location>
        <begin position="59"/>
        <end position="82"/>
    </location>
</feature>
<dbReference type="OrthoDB" id="7852837at2"/>
<proteinExistence type="inferred from homology"/>
<protein>
    <submittedName>
        <fullName evidence="8">Multicomponent Na+:H+ antiporter subunit E</fullName>
    </submittedName>
</protein>
<comment type="similarity">
    <text evidence="2">Belongs to the CPA3 antiporters (TC 2.A.63) subunit E family.</text>
</comment>
<sequence length="173" mass="18654">MQTIKTALLRTLSLFIVWWALTEGDSSGAVFGAVVSLLVALVSIRLFPPGTYAVRPGSYRLRILGVLSFTGHFVGNSVIAGVDVARRLLLPRLPVDPGSLTLTTRLPEGSPRWLLANALSLMPGTLSVNLIDDQLELHCLDQRMPVTAFVRQTEARIAAMYGITPPDDSGAQS</sequence>
<evidence type="ECO:0000256" key="1">
    <source>
        <dbReference type="ARBA" id="ARBA00004651"/>
    </source>
</evidence>
<evidence type="ECO:0000313" key="9">
    <source>
        <dbReference type="Proteomes" id="UP000295830"/>
    </source>
</evidence>
<dbReference type="PANTHER" id="PTHR34584">
    <property type="entry name" value="NA(+)/H(+) ANTIPORTER SUBUNIT E1"/>
    <property type="match status" value="1"/>
</dbReference>
<organism evidence="8 9">
    <name type="scientific">Halospina denitrificans</name>
    <dbReference type="NCBI Taxonomy" id="332522"/>
    <lineage>
        <taxon>Bacteria</taxon>
        <taxon>Pseudomonadati</taxon>
        <taxon>Pseudomonadota</taxon>
        <taxon>Gammaproteobacteria</taxon>
        <taxon>Halospina</taxon>
    </lineage>
</organism>
<dbReference type="AlphaFoldDB" id="A0A4R7JZ27"/>
<dbReference type="RefSeq" id="WP_133735430.1">
    <property type="nucleotide sequence ID" value="NZ_SOAX01000002.1"/>
</dbReference>
<dbReference type="GO" id="GO:0005886">
    <property type="term" value="C:plasma membrane"/>
    <property type="evidence" value="ECO:0007669"/>
    <property type="project" value="UniProtKB-SubCell"/>
</dbReference>
<evidence type="ECO:0000313" key="8">
    <source>
        <dbReference type="EMBL" id="TDT43356.1"/>
    </source>
</evidence>
<dbReference type="Proteomes" id="UP000295830">
    <property type="component" value="Unassembled WGS sequence"/>
</dbReference>